<organism evidence="8 9">
    <name type="scientific">Anopheles dirus</name>
    <dbReference type="NCBI Taxonomy" id="7168"/>
    <lineage>
        <taxon>Eukaryota</taxon>
        <taxon>Metazoa</taxon>
        <taxon>Ecdysozoa</taxon>
        <taxon>Arthropoda</taxon>
        <taxon>Hexapoda</taxon>
        <taxon>Insecta</taxon>
        <taxon>Pterygota</taxon>
        <taxon>Neoptera</taxon>
        <taxon>Endopterygota</taxon>
        <taxon>Diptera</taxon>
        <taxon>Nematocera</taxon>
        <taxon>Culicoidea</taxon>
        <taxon>Culicidae</taxon>
        <taxon>Anophelinae</taxon>
        <taxon>Anopheles</taxon>
    </lineage>
</organism>
<keyword evidence="3" id="KW-0677">Repeat</keyword>
<evidence type="ECO:0000256" key="3">
    <source>
        <dbReference type="ARBA" id="ARBA00022737"/>
    </source>
</evidence>
<evidence type="ECO:0000313" key="9">
    <source>
        <dbReference type="Proteomes" id="UP000075884"/>
    </source>
</evidence>
<reference evidence="8" key="2">
    <citation type="submission" date="2020-05" db="UniProtKB">
        <authorList>
            <consortium name="EnsemblMetazoa"/>
        </authorList>
    </citation>
    <scope>IDENTIFICATION</scope>
    <source>
        <strain evidence="8">WRAIR2</strain>
    </source>
</reference>
<dbReference type="GO" id="GO:0005576">
    <property type="term" value="C:extracellular region"/>
    <property type="evidence" value="ECO:0007669"/>
    <property type="project" value="InterPro"/>
</dbReference>
<keyword evidence="2 6" id="KW-0732">Signal</keyword>
<name>A0A182NDG6_9DIPT</name>
<dbReference type="SUPFAM" id="SSF57625">
    <property type="entry name" value="Invertebrate chitin-binding proteins"/>
    <property type="match status" value="3"/>
</dbReference>
<dbReference type="PANTHER" id="PTHR23301:SF0">
    <property type="entry name" value="CHITIN-BINDING TYPE-2 DOMAIN-CONTAINING PROTEIN-RELATED"/>
    <property type="match status" value="1"/>
</dbReference>
<keyword evidence="1" id="KW-0147">Chitin-binding</keyword>
<reference evidence="9" key="1">
    <citation type="submission" date="2013-03" db="EMBL/GenBank/DDBJ databases">
        <title>The Genome Sequence of Anopheles dirus WRAIR2.</title>
        <authorList>
            <consortium name="The Broad Institute Genomics Platform"/>
            <person name="Neafsey D.E."/>
            <person name="Walton C."/>
            <person name="Walker B."/>
            <person name="Young S.K."/>
            <person name="Zeng Q."/>
            <person name="Gargeya S."/>
            <person name="Fitzgerald M."/>
            <person name="Haas B."/>
            <person name="Abouelleil A."/>
            <person name="Allen A.W."/>
            <person name="Alvarado L."/>
            <person name="Arachchi H.M."/>
            <person name="Berlin A.M."/>
            <person name="Chapman S.B."/>
            <person name="Gainer-Dewar J."/>
            <person name="Goldberg J."/>
            <person name="Griggs A."/>
            <person name="Gujja S."/>
            <person name="Hansen M."/>
            <person name="Howarth C."/>
            <person name="Imamovic A."/>
            <person name="Ireland A."/>
            <person name="Larimer J."/>
            <person name="McCowan C."/>
            <person name="Murphy C."/>
            <person name="Pearson M."/>
            <person name="Poon T.W."/>
            <person name="Priest M."/>
            <person name="Roberts A."/>
            <person name="Saif S."/>
            <person name="Shea T."/>
            <person name="Sisk P."/>
            <person name="Sykes S."/>
            <person name="Wortman J."/>
            <person name="Nusbaum C."/>
            <person name="Birren B."/>
        </authorList>
    </citation>
    <scope>NUCLEOTIDE SEQUENCE [LARGE SCALE GENOMIC DNA]</scope>
    <source>
        <strain evidence="9">WRAIR2</strain>
    </source>
</reference>
<dbReference type="PANTHER" id="PTHR23301">
    <property type="entry name" value="CHITIN BINDING PERITROPHIN-A"/>
    <property type="match status" value="1"/>
</dbReference>
<dbReference type="GO" id="GO:0008061">
    <property type="term" value="F:chitin binding"/>
    <property type="evidence" value="ECO:0007669"/>
    <property type="project" value="UniProtKB-KW"/>
</dbReference>
<protein>
    <recommendedName>
        <fullName evidence="7">Chitin-binding type-2 domain-containing protein</fullName>
    </recommendedName>
</protein>
<dbReference type="STRING" id="7168.A0A182NDG6"/>
<dbReference type="Proteomes" id="UP000075884">
    <property type="component" value="Unassembled WGS sequence"/>
</dbReference>
<dbReference type="Pfam" id="PF01607">
    <property type="entry name" value="CBM_14"/>
    <property type="match status" value="3"/>
</dbReference>
<feature type="signal peptide" evidence="6">
    <location>
        <begin position="1"/>
        <end position="22"/>
    </location>
</feature>
<dbReference type="AlphaFoldDB" id="A0A182NDG6"/>
<keyword evidence="4" id="KW-1015">Disulfide bond</keyword>
<dbReference type="InterPro" id="IPR036508">
    <property type="entry name" value="Chitin-bd_dom_sf"/>
</dbReference>
<sequence length="195" mass="21523">MNRSWLLTVLGVVLTVPSVVLANRCAGQPDGLFIADFTDCQAFFTCFRGEPFPGRCTFDYLFNEAAQICDFKWNVKCLICPQDSDVPTLEPIEGECSYYALCFQGVGSLRQCADGLLFDTVAGQCDLPEIANCDAGVCPTNVDPNVPVSVPHPDDCSKYYVCLRNEGTEMQCAPTLLFNPETNLCDLEENVECYH</sequence>
<feature type="domain" description="Chitin-binding type-2" evidence="7">
    <location>
        <begin position="135"/>
        <end position="195"/>
    </location>
</feature>
<accession>A0A182NDG6</accession>
<dbReference type="EnsemblMetazoa" id="ADIR005680-RA">
    <property type="protein sequence ID" value="ADIR005680-PA"/>
    <property type="gene ID" value="ADIR005680"/>
</dbReference>
<dbReference type="InterPro" id="IPR051940">
    <property type="entry name" value="Chitin_bind-dev_reg"/>
</dbReference>
<evidence type="ECO:0000256" key="6">
    <source>
        <dbReference type="SAM" id="SignalP"/>
    </source>
</evidence>
<evidence type="ECO:0000313" key="8">
    <source>
        <dbReference type="EnsemblMetazoa" id="ADIR005680-PA"/>
    </source>
</evidence>
<evidence type="ECO:0000256" key="4">
    <source>
        <dbReference type="ARBA" id="ARBA00023157"/>
    </source>
</evidence>
<feature type="chain" id="PRO_5008129704" description="Chitin-binding type-2 domain-containing protein" evidence="6">
    <location>
        <begin position="23"/>
        <end position="195"/>
    </location>
</feature>
<dbReference type="Gene3D" id="2.170.140.10">
    <property type="entry name" value="Chitin binding domain"/>
    <property type="match status" value="3"/>
</dbReference>
<evidence type="ECO:0000256" key="5">
    <source>
        <dbReference type="ARBA" id="ARBA00023180"/>
    </source>
</evidence>
<proteinExistence type="predicted"/>
<keyword evidence="9" id="KW-1185">Reference proteome</keyword>
<dbReference type="SMART" id="SM00494">
    <property type="entry name" value="ChtBD2"/>
    <property type="match status" value="3"/>
</dbReference>
<feature type="domain" description="Chitin-binding type-2" evidence="7">
    <location>
        <begin position="22"/>
        <end position="79"/>
    </location>
</feature>
<dbReference type="InterPro" id="IPR002557">
    <property type="entry name" value="Chitin-bd_dom"/>
</dbReference>
<evidence type="ECO:0000256" key="2">
    <source>
        <dbReference type="ARBA" id="ARBA00022729"/>
    </source>
</evidence>
<evidence type="ECO:0000259" key="7">
    <source>
        <dbReference type="PROSITE" id="PS50940"/>
    </source>
</evidence>
<dbReference type="VEuPathDB" id="VectorBase:ADIR005680"/>
<evidence type="ECO:0000256" key="1">
    <source>
        <dbReference type="ARBA" id="ARBA00022669"/>
    </source>
</evidence>
<keyword evidence="5" id="KW-0325">Glycoprotein</keyword>
<dbReference type="PROSITE" id="PS50940">
    <property type="entry name" value="CHIT_BIND_II"/>
    <property type="match status" value="3"/>
</dbReference>
<feature type="domain" description="Chitin-binding type-2" evidence="7">
    <location>
        <begin position="80"/>
        <end position="133"/>
    </location>
</feature>